<accession>A0A2T4UFH5</accession>
<dbReference type="RefSeq" id="WP_107570240.1">
    <property type="nucleotide sequence ID" value="NZ_PYYB01000002.1"/>
</dbReference>
<dbReference type="GO" id="GO:0005524">
    <property type="term" value="F:ATP binding"/>
    <property type="evidence" value="ECO:0007669"/>
    <property type="project" value="UniProtKB-KW"/>
</dbReference>
<dbReference type="GO" id="GO:0046656">
    <property type="term" value="P:folic acid biosynthetic process"/>
    <property type="evidence" value="ECO:0007669"/>
    <property type="project" value="UniProtKB-KW"/>
</dbReference>
<evidence type="ECO:0000256" key="8">
    <source>
        <dbReference type="ARBA" id="ARBA00022909"/>
    </source>
</evidence>
<evidence type="ECO:0000256" key="1">
    <source>
        <dbReference type="ARBA" id="ARBA00000198"/>
    </source>
</evidence>
<evidence type="ECO:0000259" key="9">
    <source>
        <dbReference type="PROSITE" id="PS00794"/>
    </source>
</evidence>
<reference evidence="10 11" key="1">
    <citation type="submission" date="2018-03" db="EMBL/GenBank/DDBJ databases">
        <title>Aquarubrobacter algicola gen. nov., sp. nov., a novel actinobacterium isolated from shallow eutrophic lake during the end of cyanobacterial harmful algal blooms.</title>
        <authorList>
            <person name="Chun S.J."/>
        </authorList>
    </citation>
    <scope>NUCLEOTIDE SEQUENCE [LARGE SCALE GENOMIC DNA]</scope>
    <source>
        <strain evidence="10 11">Seoho-28</strain>
    </source>
</reference>
<dbReference type="UniPathway" id="UPA00077">
    <property type="reaction ID" value="UER00155"/>
</dbReference>
<keyword evidence="5" id="KW-0547">Nucleotide-binding</keyword>
<dbReference type="NCBIfam" id="TIGR01498">
    <property type="entry name" value="folK"/>
    <property type="match status" value="1"/>
</dbReference>
<dbReference type="InterPro" id="IPR000550">
    <property type="entry name" value="Hppk"/>
</dbReference>
<dbReference type="SUPFAM" id="SSF55083">
    <property type="entry name" value="6-hydroxymethyl-7,8-dihydropterin pyrophosphokinase, HPPK"/>
    <property type="match status" value="1"/>
</dbReference>
<dbReference type="GO" id="GO:0046654">
    <property type="term" value="P:tetrahydrofolate biosynthetic process"/>
    <property type="evidence" value="ECO:0007669"/>
    <property type="project" value="UniProtKB-UniPathway"/>
</dbReference>
<evidence type="ECO:0000256" key="6">
    <source>
        <dbReference type="ARBA" id="ARBA00022777"/>
    </source>
</evidence>
<comment type="pathway">
    <text evidence="2">Cofactor biosynthesis; tetrahydrofolate biosynthesis; 2-amino-4-hydroxy-6-hydroxymethyl-7,8-dihydropteridine diphosphate from 7,8-dihydroneopterin triphosphate: step 4/4.</text>
</comment>
<feature type="domain" description="7,8-dihydro-6-hydroxymethylpterin-pyrophosphokinase" evidence="9">
    <location>
        <begin position="92"/>
        <end position="103"/>
    </location>
</feature>
<dbReference type="EMBL" id="PYYB01000002">
    <property type="protein sequence ID" value="PTL56521.1"/>
    <property type="molecule type" value="Genomic_DNA"/>
</dbReference>
<evidence type="ECO:0000256" key="2">
    <source>
        <dbReference type="ARBA" id="ARBA00005051"/>
    </source>
</evidence>
<keyword evidence="11" id="KW-1185">Reference proteome</keyword>
<keyword evidence="6 10" id="KW-0418">Kinase</keyword>
<keyword evidence="8" id="KW-0289">Folate biosynthesis</keyword>
<name>A0A2T4UFH5_9ACTN</name>
<evidence type="ECO:0000256" key="4">
    <source>
        <dbReference type="ARBA" id="ARBA00022679"/>
    </source>
</evidence>
<dbReference type="AlphaFoldDB" id="A0A2T4UFH5"/>
<dbReference type="OrthoDB" id="9808041at2"/>
<dbReference type="GO" id="GO:0003848">
    <property type="term" value="F:2-amino-4-hydroxy-6-hydroxymethyldihydropteridine diphosphokinase activity"/>
    <property type="evidence" value="ECO:0007669"/>
    <property type="project" value="UniProtKB-EC"/>
</dbReference>
<keyword evidence="4" id="KW-0808">Transferase</keyword>
<evidence type="ECO:0000256" key="3">
    <source>
        <dbReference type="ARBA" id="ARBA00013253"/>
    </source>
</evidence>
<gene>
    <name evidence="10" type="primary">folK</name>
    <name evidence="10" type="ORF">C7Y72_16325</name>
</gene>
<comment type="catalytic activity">
    <reaction evidence="1">
        <text>6-hydroxymethyl-7,8-dihydropterin + ATP = (7,8-dihydropterin-6-yl)methyl diphosphate + AMP + H(+)</text>
        <dbReference type="Rhea" id="RHEA:11412"/>
        <dbReference type="ChEBI" id="CHEBI:15378"/>
        <dbReference type="ChEBI" id="CHEBI:30616"/>
        <dbReference type="ChEBI" id="CHEBI:44841"/>
        <dbReference type="ChEBI" id="CHEBI:72950"/>
        <dbReference type="ChEBI" id="CHEBI:456215"/>
        <dbReference type="EC" id="2.7.6.3"/>
    </reaction>
</comment>
<proteinExistence type="predicted"/>
<evidence type="ECO:0000313" key="10">
    <source>
        <dbReference type="EMBL" id="PTL56521.1"/>
    </source>
</evidence>
<dbReference type="PROSITE" id="PS00794">
    <property type="entry name" value="HPPK"/>
    <property type="match status" value="1"/>
</dbReference>
<dbReference type="CDD" id="cd00483">
    <property type="entry name" value="HPPK"/>
    <property type="match status" value="1"/>
</dbReference>
<evidence type="ECO:0000256" key="5">
    <source>
        <dbReference type="ARBA" id="ARBA00022741"/>
    </source>
</evidence>
<protein>
    <recommendedName>
        <fullName evidence="3">2-amino-4-hydroxy-6-hydroxymethyldihydropteridine diphosphokinase</fullName>
        <ecNumber evidence="3">2.7.6.3</ecNumber>
    </recommendedName>
</protein>
<organism evidence="10 11">
    <name type="scientific">Paraconexibacter algicola</name>
    <dbReference type="NCBI Taxonomy" id="2133960"/>
    <lineage>
        <taxon>Bacteria</taxon>
        <taxon>Bacillati</taxon>
        <taxon>Actinomycetota</taxon>
        <taxon>Thermoleophilia</taxon>
        <taxon>Solirubrobacterales</taxon>
        <taxon>Paraconexibacteraceae</taxon>
        <taxon>Paraconexibacter</taxon>
    </lineage>
</organism>
<dbReference type="Gene3D" id="3.30.70.560">
    <property type="entry name" value="7,8-Dihydro-6-hydroxymethylpterin-pyrophosphokinase HPPK"/>
    <property type="match status" value="1"/>
</dbReference>
<dbReference type="GO" id="GO:0016301">
    <property type="term" value="F:kinase activity"/>
    <property type="evidence" value="ECO:0007669"/>
    <property type="project" value="UniProtKB-KW"/>
</dbReference>
<dbReference type="PANTHER" id="PTHR43071">
    <property type="entry name" value="2-AMINO-4-HYDROXY-6-HYDROXYMETHYLDIHYDROPTERIDINE PYROPHOSPHOKINASE"/>
    <property type="match status" value="1"/>
</dbReference>
<dbReference type="Proteomes" id="UP000240739">
    <property type="component" value="Unassembled WGS sequence"/>
</dbReference>
<evidence type="ECO:0000313" key="11">
    <source>
        <dbReference type="Proteomes" id="UP000240739"/>
    </source>
</evidence>
<dbReference type="Pfam" id="PF01288">
    <property type="entry name" value="HPPK"/>
    <property type="match status" value="1"/>
</dbReference>
<comment type="caution">
    <text evidence="10">The sequence shown here is derived from an EMBL/GenBank/DDBJ whole genome shotgun (WGS) entry which is preliminary data.</text>
</comment>
<keyword evidence="7" id="KW-0067">ATP-binding</keyword>
<dbReference type="PANTHER" id="PTHR43071:SF1">
    <property type="entry name" value="2-AMINO-4-HYDROXY-6-HYDROXYMETHYLDIHYDROPTERIDINE PYROPHOSPHOKINASE"/>
    <property type="match status" value="1"/>
</dbReference>
<sequence length="173" mass="18499">MTGYLGLGSNVGDRRGNLQRAVDLLPAQGVTVTAASSTYDTDPVGEVLDQPSFLNACVRIETDLAPEALLDACKAVERELGRILAGEDGYVRHGPRPIDVDLLLLGDAPYRSERLTLPHEQVTSRRFVLVPLLELDLELRTPDGASLAQALAALPLDEGVRREGAPLQVPPAG</sequence>
<evidence type="ECO:0000256" key="7">
    <source>
        <dbReference type="ARBA" id="ARBA00022840"/>
    </source>
</evidence>
<dbReference type="InterPro" id="IPR035907">
    <property type="entry name" value="Hppk_sf"/>
</dbReference>
<dbReference type="EC" id="2.7.6.3" evidence="3"/>